<evidence type="ECO:0000256" key="5">
    <source>
        <dbReference type="ARBA" id="ARBA00023237"/>
    </source>
</evidence>
<accession>A0A4R7KBE8</accession>
<evidence type="ECO:0000259" key="6">
    <source>
        <dbReference type="Pfam" id="PF07980"/>
    </source>
</evidence>
<feature type="domain" description="SusD-like N-terminal" evidence="7">
    <location>
        <begin position="54"/>
        <end position="220"/>
    </location>
</feature>
<keyword evidence="9" id="KW-1185">Reference proteome</keyword>
<keyword evidence="3" id="KW-0732">Signal</keyword>
<dbReference type="InterPro" id="IPR012944">
    <property type="entry name" value="SusD_RagB_dom"/>
</dbReference>
<dbReference type="PROSITE" id="PS51257">
    <property type="entry name" value="PROKAR_LIPOPROTEIN"/>
    <property type="match status" value="1"/>
</dbReference>
<dbReference type="Pfam" id="PF14322">
    <property type="entry name" value="SusD-like_3"/>
    <property type="match status" value="1"/>
</dbReference>
<evidence type="ECO:0000313" key="9">
    <source>
        <dbReference type="Proteomes" id="UP000294749"/>
    </source>
</evidence>
<evidence type="ECO:0000256" key="2">
    <source>
        <dbReference type="ARBA" id="ARBA00006275"/>
    </source>
</evidence>
<dbReference type="SUPFAM" id="SSF48452">
    <property type="entry name" value="TPR-like"/>
    <property type="match status" value="1"/>
</dbReference>
<dbReference type="InterPro" id="IPR011990">
    <property type="entry name" value="TPR-like_helical_dom_sf"/>
</dbReference>
<reference evidence="8 9" key="1">
    <citation type="submission" date="2019-03" db="EMBL/GenBank/DDBJ databases">
        <title>Genomic Encyclopedia of Archaeal and Bacterial Type Strains, Phase II (KMG-II): from individual species to whole genera.</title>
        <authorList>
            <person name="Goeker M."/>
        </authorList>
    </citation>
    <scope>NUCLEOTIDE SEQUENCE [LARGE SCALE GENOMIC DNA]</scope>
    <source>
        <strain evidence="8 9">DSM 25233</strain>
    </source>
</reference>
<dbReference type="InterPro" id="IPR033985">
    <property type="entry name" value="SusD-like_N"/>
</dbReference>
<comment type="subcellular location">
    <subcellularLocation>
        <location evidence="1">Cell outer membrane</location>
    </subcellularLocation>
</comment>
<evidence type="ECO:0000313" key="8">
    <source>
        <dbReference type="EMBL" id="TDT47344.1"/>
    </source>
</evidence>
<evidence type="ECO:0000259" key="7">
    <source>
        <dbReference type="Pfam" id="PF14322"/>
    </source>
</evidence>
<dbReference type="Pfam" id="PF07980">
    <property type="entry name" value="SusD_RagB"/>
    <property type="match status" value="1"/>
</dbReference>
<dbReference type="RefSeq" id="WP_133686732.1">
    <property type="nucleotide sequence ID" value="NZ_SOAY01000010.1"/>
</dbReference>
<dbReference type="AlphaFoldDB" id="A0A4R7KBE8"/>
<dbReference type="OrthoDB" id="5694214at2"/>
<evidence type="ECO:0000256" key="4">
    <source>
        <dbReference type="ARBA" id="ARBA00023136"/>
    </source>
</evidence>
<dbReference type="Gene3D" id="1.25.40.390">
    <property type="match status" value="1"/>
</dbReference>
<dbReference type="EMBL" id="SOAY01000010">
    <property type="protein sequence ID" value="TDT47344.1"/>
    <property type="molecule type" value="Genomic_DNA"/>
</dbReference>
<keyword evidence="5" id="KW-0998">Cell outer membrane</keyword>
<feature type="domain" description="RagB/SusD" evidence="6">
    <location>
        <begin position="377"/>
        <end position="525"/>
    </location>
</feature>
<sequence>MELKKINKYIIGSVAILMGTISISSCEDLVDESPISEISPDNFFRNNSDALASVIGMYDGMQPAFRLKHYYWGEFRGDSYINGNDGASANNIELTTNDVTSGNAGVLRWDDYYDLINRANLVIANLPQISGFDTDLLAEAQAMRAYAYFQAVRVWGDVPLFTEPVVGASPDLQKARTDSNTIINDIIIPDMLAAEENIGIVSRPYRFSSTSIWALQAEVYGFLGDDVKAKEALLKIVESNEFNLVTNARDWQNLFLNDNIDPFSANPTSLGPLKVQQGPELIMSLGFSLNEEPGSGNRNRAGIFNLFFAGIPSYTLSPGLELKWREKFPIDSLGWVTKYPDTNPVLTTTNEEGEEAFIYGDYRYYLSREGTTNLELKGLGNARMAKYNKANYSQNLDDSDMVLFRYSHIVLFLAEVENRLGNDMTALEIINDFRTARQLPLVDAAEFGTTIQERELFILDERQLELLGEGQRWWDLRRTGRALEILNPILDTLNGGRTLTDERLLFPIFDEHLVENPLLEQTPGY</sequence>
<comment type="caution">
    <text evidence="8">The sequence shown here is derived from an EMBL/GenBank/DDBJ whole genome shotgun (WGS) entry which is preliminary data.</text>
</comment>
<organism evidence="8 9">
    <name type="scientific">Maribacter spongiicola</name>
    <dbReference type="NCBI Taxonomy" id="1206753"/>
    <lineage>
        <taxon>Bacteria</taxon>
        <taxon>Pseudomonadati</taxon>
        <taxon>Bacteroidota</taxon>
        <taxon>Flavobacteriia</taxon>
        <taxon>Flavobacteriales</taxon>
        <taxon>Flavobacteriaceae</taxon>
        <taxon>Maribacter</taxon>
    </lineage>
</organism>
<dbReference type="GO" id="GO:0009279">
    <property type="term" value="C:cell outer membrane"/>
    <property type="evidence" value="ECO:0007669"/>
    <property type="project" value="UniProtKB-SubCell"/>
</dbReference>
<proteinExistence type="inferred from homology"/>
<evidence type="ECO:0000256" key="1">
    <source>
        <dbReference type="ARBA" id="ARBA00004442"/>
    </source>
</evidence>
<evidence type="ECO:0000256" key="3">
    <source>
        <dbReference type="ARBA" id="ARBA00022729"/>
    </source>
</evidence>
<name>A0A4R7KBE8_9FLAO</name>
<gene>
    <name evidence="8" type="ORF">CLV90_1419</name>
</gene>
<dbReference type="Proteomes" id="UP000294749">
    <property type="component" value="Unassembled WGS sequence"/>
</dbReference>
<keyword evidence="4" id="KW-0472">Membrane</keyword>
<protein>
    <submittedName>
        <fullName evidence="8">Putative outer membrane starch-binding protein</fullName>
    </submittedName>
</protein>
<comment type="similarity">
    <text evidence="2">Belongs to the SusD family.</text>
</comment>